<keyword evidence="1" id="KW-0472">Membrane</keyword>
<protein>
    <submittedName>
        <fullName evidence="2">Putative membrane protein</fullName>
    </submittedName>
</protein>
<feature type="transmembrane region" description="Helical" evidence="1">
    <location>
        <begin position="70"/>
        <end position="94"/>
    </location>
</feature>
<dbReference type="PANTHER" id="PTHR37309">
    <property type="entry name" value="SLR0284 PROTEIN"/>
    <property type="match status" value="1"/>
</dbReference>
<feature type="transmembrane region" description="Helical" evidence="1">
    <location>
        <begin position="7"/>
        <end position="25"/>
    </location>
</feature>
<gene>
    <name evidence="2" type="ORF">SAMN05660359_02649</name>
</gene>
<keyword evidence="1" id="KW-0812">Transmembrane</keyword>
<proteinExistence type="predicted"/>
<feature type="transmembrane region" description="Helical" evidence="1">
    <location>
        <begin position="37"/>
        <end position="58"/>
    </location>
</feature>
<keyword evidence="1" id="KW-1133">Transmembrane helix</keyword>
<feature type="transmembrane region" description="Helical" evidence="1">
    <location>
        <begin position="100"/>
        <end position="122"/>
    </location>
</feature>
<dbReference type="Proteomes" id="UP000183642">
    <property type="component" value="Unassembled WGS sequence"/>
</dbReference>
<accession>A0A1I5G8K5</accession>
<dbReference type="PANTHER" id="PTHR37309:SF1">
    <property type="entry name" value="SLR0284 PROTEIN"/>
    <property type="match status" value="1"/>
</dbReference>
<dbReference type="Pfam" id="PF04020">
    <property type="entry name" value="Phage_holin_4_2"/>
    <property type="match status" value="1"/>
</dbReference>
<name>A0A1I5G8K5_9ACTN</name>
<dbReference type="AlphaFoldDB" id="A0A1I5G8K5"/>
<dbReference type="EMBL" id="FOWE01000006">
    <property type="protein sequence ID" value="SFO32276.1"/>
    <property type="molecule type" value="Genomic_DNA"/>
</dbReference>
<dbReference type="InterPro" id="IPR007165">
    <property type="entry name" value="Phage_holin_4_2"/>
</dbReference>
<evidence type="ECO:0000313" key="3">
    <source>
        <dbReference type="Proteomes" id="UP000183642"/>
    </source>
</evidence>
<evidence type="ECO:0000256" key="1">
    <source>
        <dbReference type="SAM" id="Phobius"/>
    </source>
</evidence>
<evidence type="ECO:0000313" key="2">
    <source>
        <dbReference type="EMBL" id="SFO32276.1"/>
    </source>
</evidence>
<organism evidence="2 3">
    <name type="scientific">Geodermatophilus obscurus</name>
    <dbReference type="NCBI Taxonomy" id="1861"/>
    <lineage>
        <taxon>Bacteria</taxon>
        <taxon>Bacillati</taxon>
        <taxon>Actinomycetota</taxon>
        <taxon>Actinomycetes</taxon>
        <taxon>Geodermatophilales</taxon>
        <taxon>Geodermatophilaceae</taxon>
        <taxon>Geodermatophilus</taxon>
    </lineage>
</organism>
<sequence length="125" mass="13293">MAAVIRFALKVVLMAVVFYLVARYVPGIEVQTNPNAVLGISVTFAWLALLFAVVNAVVGPVLRFLSFPAILLSLGLFLLVINAALFGLTAALSSRLDVDGFGAAVLGGLFVALASWFLDLVLDRR</sequence>
<keyword evidence="3" id="KW-1185">Reference proteome</keyword>
<reference evidence="3" key="1">
    <citation type="submission" date="2016-10" db="EMBL/GenBank/DDBJ databases">
        <authorList>
            <person name="Varghese N."/>
            <person name="Submissions S."/>
        </authorList>
    </citation>
    <scope>NUCLEOTIDE SEQUENCE [LARGE SCALE GENOMIC DNA]</scope>
    <source>
        <strain evidence="3">DSM 43161</strain>
    </source>
</reference>